<dbReference type="GeneID" id="89336721"/>
<reference evidence="4 5" key="1">
    <citation type="submission" date="2024-02" db="EMBL/GenBank/DDBJ databases">
        <title>STSV induces naive adaptation in Sulfolobus.</title>
        <authorList>
            <person name="Xiang X."/>
            <person name="Song M."/>
        </authorList>
    </citation>
    <scope>NUCLEOTIDE SEQUENCE [LARGE SCALE GENOMIC DNA]</scope>
    <source>
        <strain evidence="4 5">RT2</strain>
    </source>
</reference>
<gene>
    <name evidence="4" type="ORF">V6M85_08095</name>
</gene>
<dbReference type="GO" id="GO:0006313">
    <property type="term" value="P:DNA transposition"/>
    <property type="evidence" value="ECO:0007669"/>
    <property type="project" value="InterPro"/>
</dbReference>
<dbReference type="EMBL" id="CP146016">
    <property type="protein sequence ID" value="WWQ59460.1"/>
    <property type="molecule type" value="Genomic_DNA"/>
</dbReference>
<keyword evidence="5" id="KW-1185">Reference proteome</keyword>
<accession>A0AAX4KXH8</accession>
<dbReference type="InterPro" id="IPR002559">
    <property type="entry name" value="Transposase_11"/>
</dbReference>
<feature type="domain" description="DUF4322" evidence="3">
    <location>
        <begin position="11"/>
        <end position="68"/>
    </location>
</feature>
<evidence type="ECO:0000256" key="1">
    <source>
        <dbReference type="SAM" id="Phobius"/>
    </source>
</evidence>
<proteinExistence type="predicted"/>
<dbReference type="GO" id="GO:0003677">
    <property type="term" value="F:DNA binding"/>
    <property type="evidence" value="ECO:0007669"/>
    <property type="project" value="InterPro"/>
</dbReference>
<dbReference type="GO" id="GO:0004803">
    <property type="term" value="F:transposase activity"/>
    <property type="evidence" value="ECO:0007669"/>
    <property type="project" value="InterPro"/>
</dbReference>
<dbReference type="PANTHER" id="PTHR33252:SF2">
    <property type="entry name" value="TRANSPOSASE IS4-LIKE DOMAIN-CONTAINING PROTEIN"/>
    <property type="match status" value="1"/>
</dbReference>
<evidence type="ECO:0000259" key="2">
    <source>
        <dbReference type="Pfam" id="PF01609"/>
    </source>
</evidence>
<feature type="transmembrane region" description="Helical" evidence="1">
    <location>
        <begin position="271"/>
        <end position="290"/>
    </location>
</feature>
<dbReference type="Pfam" id="PF01609">
    <property type="entry name" value="DDE_Tnp_1"/>
    <property type="match status" value="1"/>
</dbReference>
<name>A0AAX4KXH8_9CREN</name>
<evidence type="ECO:0000313" key="4">
    <source>
        <dbReference type="EMBL" id="WWQ59460.1"/>
    </source>
</evidence>
<dbReference type="InterPro" id="IPR025471">
    <property type="entry name" value="DUF4322"/>
</dbReference>
<dbReference type="PANTHER" id="PTHR33252">
    <property type="entry name" value="THIRD ORF IN TRANSPOSON ISC1160"/>
    <property type="match status" value="1"/>
</dbReference>
<dbReference type="AlphaFoldDB" id="A0AAX4KXH8"/>
<dbReference type="RefSeq" id="WP_338598629.1">
    <property type="nucleotide sequence ID" value="NZ_CP146016.1"/>
</dbReference>
<protein>
    <submittedName>
        <fullName evidence="4">DUF4322 domain-containing protein</fullName>
    </submittedName>
</protein>
<evidence type="ECO:0000259" key="3">
    <source>
        <dbReference type="Pfam" id="PF14210"/>
    </source>
</evidence>
<sequence length="336" mass="38800">MNQILPTRDPTHQVIIKEITNKTLTSLDFKGKNGEKVKLTLVKASISNTSIRANLENVSDQTVRNYVKQQGLEVAEKILHKIQEIAKRKIKIKTIDISIDWTEIPYEGEKIEGVGGSKQGYAWKYAVATTKYRNKTLMLAFLPYTDLPKEDIVKTLVEQVISLGFRIRIIALDAGFYSNEVIDFVSQFKFIISVSRASIRKKYDGDYETNKGVRFRPVVVKRHGKYLRYGTNICTGSGSSLVKLYNKKRGFVESFFRNVKEFLPFTCSRSFVFRLVVFLLAVLIYTLYLIVRNKRFTLGLMRSLLILYLSLLSLERIDNEIYNRIEQYLENCYYGG</sequence>
<evidence type="ECO:0000313" key="5">
    <source>
        <dbReference type="Proteomes" id="UP001432202"/>
    </source>
</evidence>
<dbReference type="Pfam" id="PF14210">
    <property type="entry name" value="DUF4322"/>
    <property type="match status" value="1"/>
</dbReference>
<dbReference type="Proteomes" id="UP001432202">
    <property type="component" value="Chromosome"/>
</dbReference>
<keyword evidence="1" id="KW-0812">Transmembrane</keyword>
<keyword evidence="1" id="KW-1133">Transmembrane helix</keyword>
<feature type="domain" description="Transposase IS4-like" evidence="2">
    <location>
        <begin position="97"/>
        <end position="263"/>
    </location>
</feature>
<organism evidence="4 5">
    <name type="scientific">Sulfolobus tengchongensis</name>
    <dbReference type="NCBI Taxonomy" id="207809"/>
    <lineage>
        <taxon>Archaea</taxon>
        <taxon>Thermoproteota</taxon>
        <taxon>Thermoprotei</taxon>
        <taxon>Sulfolobales</taxon>
        <taxon>Sulfolobaceae</taxon>
        <taxon>Sulfolobus</taxon>
    </lineage>
</organism>
<keyword evidence="1" id="KW-0472">Membrane</keyword>